<dbReference type="InterPro" id="IPR025498">
    <property type="entry name" value="DUF4389"/>
</dbReference>
<feature type="transmembrane region" description="Helical" evidence="2">
    <location>
        <begin position="172"/>
        <end position="192"/>
    </location>
</feature>
<evidence type="ECO:0000313" key="4">
    <source>
        <dbReference type="EMBL" id="SUA80534.1"/>
    </source>
</evidence>
<feature type="region of interest" description="Disordered" evidence="1">
    <location>
        <begin position="1"/>
        <end position="20"/>
    </location>
</feature>
<dbReference type="GeneID" id="80334285"/>
<evidence type="ECO:0000256" key="2">
    <source>
        <dbReference type="SAM" id="Phobius"/>
    </source>
</evidence>
<name>A0A378YTS9_9NOCA</name>
<keyword evidence="2" id="KW-0472">Membrane</keyword>
<reference evidence="3 6" key="2">
    <citation type="submission" date="2019-07" db="EMBL/GenBank/DDBJ databases">
        <title>Complete Genome Sequence and Methylome Analysis of Nocardia otitidis-caviarum NEB252.</title>
        <authorList>
            <person name="Fomenkov A."/>
            <person name="Anton B.P."/>
            <person name="Vincze T."/>
            <person name="Roberts R.J."/>
        </authorList>
    </citation>
    <scope>NUCLEOTIDE SEQUENCE [LARGE SCALE GENOMIC DNA]</scope>
    <source>
        <strain evidence="3 6">NEB252</strain>
    </source>
</reference>
<sequence>MNPEQTVPDRPTAAPPDGASTYPVHLRGDLDEPLSRWLWLVKWLLAIPHYIVLLFLWIAFWLVTVVAGFAILFTGRYPRPLFDFTVGVMRWSWRVQFYTYAALGTDRYPPFTLRPTGYPAELEVEYPENLSRGLVLVKWWLLAIPHYLVIAALYGGGVTLGDTAAENGNGTTVIPLIGVLVLIAAIALLFTARYPRGLFDFIMGVNRWFYRVLAYAALMRDEYPPFRLDQGARETT</sequence>
<evidence type="ECO:0000313" key="3">
    <source>
        <dbReference type="EMBL" id="QDP80344.1"/>
    </source>
</evidence>
<keyword evidence="2" id="KW-1133">Transmembrane helix</keyword>
<evidence type="ECO:0000313" key="5">
    <source>
        <dbReference type="Proteomes" id="UP000255467"/>
    </source>
</evidence>
<dbReference type="Proteomes" id="UP000255467">
    <property type="component" value="Unassembled WGS sequence"/>
</dbReference>
<gene>
    <name evidence="3" type="ORF">FOH10_18105</name>
    <name evidence="4" type="ORF">NCTC1934_04327</name>
</gene>
<reference evidence="4 5" key="1">
    <citation type="submission" date="2018-06" db="EMBL/GenBank/DDBJ databases">
        <authorList>
            <consortium name="Pathogen Informatics"/>
            <person name="Doyle S."/>
        </authorList>
    </citation>
    <scope>NUCLEOTIDE SEQUENCE [LARGE SCALE GENOMIC DNA]</scope>
    <source>
        <strain evidence="4 5">NCTC1934</strain>
    </source>
</reference>
<dbReference type="EMBL" id="CP041695">
    <property type="protein sequence ID" value="QDP80344.1"/>
    <property type="molecule type" value="Genomic_DNA"/>
</dbReference>
<dbReference type="Pfam" id="PF14333">
    <property type="entry name" value="DUF4389"/>
    <property type="match status" value="2"/>
</dbReference>
<dbReference type="Proteomes" id="UP000317039">
    <property type="component" value="Chromosome"/>
</dbReference>
<evidence type="ECO:0000313" key="6">
    <source>
        <dbReference type="Proteomes" id="UP000317039"/>
    </source>
</evidence>
<evidence type="ECO:0000256" key="1">
    <source>
        <dbReference type="SAM" id="MobiDB-lite"/>
    </source>
</evidence>
<accession>A0A378YTS9</accession>
<feature type="transmembrane region" description="Helical" evidence="2">
    <location>
        <begin position="47"/>
        <end position="73"/>
    </location>
</feature>
<dbReference type="KEGG" id="nod:FOH10_18105"/>
<proteinExistence type="predicted"/>
<dbReference type="OrthoDB" id="156718at2"/>
<organism evidence="4 5">
    <name type="scientific">Nocardia otitidiscaviarum</name>
    <dbReference type="NCBI Taxonomy" id="1823"/>
    <lineage>
        <taxon>Bacteria</taxon>
        <taxon>Bacillati</taxon>
        <taxon>Actinomycetota</taxon>
        <taxon>Actinomycetes</taxon>
        <taxon>Mycobacteriales</taxon>
        <taxon>Nocardiaceae</taxon>
        <taxon>Nocardia</taxon>
    </lineage>
</organism>
<keyword evidence="5" id="KW-1185">Reference proteome</keyword>
<protein>
    <submittedName>
        <fullName evidence="3">DUF4389 domain-containing protein</fullName>
    </submittedName>
</protein>
<dbReference type="STRING" id="1406858.GCA_000710895_06404"/>
<keyword evidence="2" id="KW-0812">Transmembrane</keyword>
<dbReference type="AlphaFoldDB" id="A0A378YTS9"/>
<dbReference type="RefSeq" id="WP_081592556.1">
    <property type="nucleotide sequence ID" value="NZ_CP041695.1"/>
</dbReference>
<feature type="transmembrane region" description="Helical" evidence="2">
    <location>
        <begin position="139"/>
        <end position="160"/>
    </location>
</feature>
<dbReference type="EMBL" id="UGRY01000002">
    <property type="protein sequence ID" value="SUA80534.1"/>
    <property type="molecule type" value="Genomic_DNA"/>
</dbReference>